<sequence>MLMRVRLLGPVDVVDGGQVRDVSGLRRKAVLATLALHRGRVVSTERLIEVAWEGSPPATALNSLQSTVSHLRGVLGGRDSIVARAPGYVLDLDADGTDVDVAERLVERASLDTDHTGRAALLREALTLWRGRPLADVAGLAWLDEQAARLDQLRLRATLALAESRMAVGEQAEVVPVLHELAGDHPLDEQLHAQLMLALYRAGRQAEALAVFDRIRAVLAEELGIDPGRALRGLHAAVLRQDAHLAGATGVPDSRRGTFGELRLGGPVLIGRHPELAALRERIAAAGRGAGGVAFVVGEAGLGKSRLALEAGRLAGAAGLRVLRGRAAAPPVQFRPLHEALLGLVRHDEPPQTRELAPYLPALARLVPEWRGHTRTDADDSPIVLAEALLRLLVHAGRPAGTVLILEDLHESDPDTLAVLDYLADNTAGEQLLIVSTLRPDPGEALKLANTAAQRRAATVIELHHLDGAAVRELAGLCLGVGAEQVPEAVHERLAESCDGVPLHVEELLAGMVGERSLVRDDDGWTVRRRLPTGVPETLAATLTARAGRLSPRTQRLLQAAALLGRRFPPAAAGAIAEMDEMELLSSLREAVEARILDGGGEQFRHALTADALRERLLPIERAALSRRAAATIGATEGWEPLVAELWLAAGDPDRAAAAFLTAAARAAAQGAIGTRITLLERALSLHPSAFDVITALIDGYADTGRIDDAYALALRVRDAPDPRQRAAVHLRMAQVAAAAGLWIRGLRDLAEARRLIGRPADHVTNARFDLLAARLTFGNPTPHRYAGARRRAERALRSARLAGDPDLICGALEMLGRCARLDDLAEADRLYERGLAVAEEHNLAGRRIGLLYHLGTDHGIRHGDPSRLESALATATASGAVVSALNIEIELCVVRICRAEYETASAAAARCEETAGRLRLTHTRLIALGVRIMAAAHRAANSDVDELMDRFRALGGEEDDFATAVRGFGLALHHLLNENPAAARAELDWATAHEASRPASYLSFVPGPELLTAVLDGTAGLERCAALARSAHAQAGWNQQFLLLSRAVLHGRAGRTTEADADARRFFDLSRRYPLAHHLGLRLAAPEAATHGWGTPHAWTRSAATYFRDTAPAVSRACSDPLVL</sequence>
<feature type="DNA-binding region" description="OmpR/PhoB-type" evidence="5">
    <location>
        <begin position="1"/>
        <end position="92"/>
    </location>
</feature>
<dbReference type="InterPro" id="IPR036388">
    <property type="entry name" value="WH-like_DNA-bd_sf"/>
</dbReference>
<dbReference type="InterPro" id="IPR016032">
    <property type="entry name" value="Sig_transdc_resp-reg_C-effctor"/>
</dbReference>
<organism evidence="7 8">
    <name type="scientific">Winogradskya humida</name>
    <dbReference type="NCBI Taxonomy" id="113566"/>
    <lineage>
        <taxon>Bacteria</taxon>
        <taxon>Bacillati</taxon>
        <taxon>Actinomycetota</taxon>
        <taxon>Actinomycetes</taxon>
        <taxon>Micromonosporales</taxon>
        <taxon>Micromonosporaceae</taxon>
        <taxon>Winogradskya</taxon>
    </lineage>
</organism>
<evidence type="ECO:0000256" key="2">
    <source>
        <dbReference type="ARBA" id="ARBA00023015"/>
    </source>
</evidence>
<keyword evidence="8" id="KW-1185">Reference proteome</keyword>
<name>A0ABQ4A6Z4_9ACTN</name>
<dbReference type="SMART" id="SM00862">
    <property type="entry name" value="Trans_reg_C"/>
    <property type="match status" value="1"/>
</dbReference>
<protein>
    <recommendedName>
        <fullName evidence="6">OmpR/PhoB-type domain-containing protein</fullName>
    </recommendedName>
</protein>
<dbReference type="InterPro" id="IPR005158">
    <property type="entry name" value="BTAD"/>
</dbReference>
<dbReference type="CDD" id="cd15831">
    <property type="entry name" value="BTAD"/>
    <property type="match status" value="1"/>
</dbReference>
<proteinExistence type="inferred from homology"/>
<comment type="similarity">
    <text evidence="1">Belongs to the AfsR/DnrI/RedD regulatory family.</text>
</comment>
<dbReference type="PANTHER" id="PTHR35807">
    <property type="entry name" value="TRANSCRIPTIONAL REGULATOR REDD-RELATED"/>
    <property type="match status" value="1"/>
</dbReference>
<dbReference type="SUPFAM" id="SSF46894">
    <property type="entry name" value="C-terminal effector domain of the bipartite response regulators"/>
    <property type="match status" value="1"/>
</dbReference>
<dbReference type="Pfam" id="PF00486">
    <property type="entry name" value="Trans_reg_C"/>
    <property type="match status" value="1"/>
</dbReference>
<keyword evidence="4" id="KW-0804">Transcription</keyword>
<dbReference type="SUPFAM" id="SSF52540">
    <property type="entry name" value="P-loop containing nucleoside triphosphate hydrolases"/>
    <property type="match status" value="1"/>
</dbReference>
<dbReference type="InterPro" id="IPR051677">
    <property type="entry name" value="AfsR-DnrI-RedD_regulator"/>
</dbReference>
<evidence type="ECO:0000313" key="7">
    <source>
        <dbReference type="EMBL" id="GIE26484.1"/>
    </source>
</evidence>
<gene>
    <name evidence="7" type="ORF">Ahu01nite_095860</name>
</gene>
<dbReference type="SUPFAM" id="SSF48452">
    <property type="entry name" value="TPR-like"/>
    <property type="match status" value="1"/>
</dbReference>
<evidence type="ECO:0000259" key="6">
    <source>
        <dbReference type="PROSITE" id="PS51755"/>
    </source>
</evidence>
<accession>A0ABQ4A6Z4</accession>
<comment type="caution">
    <text evidence="7">The sequence shown here is derived from an EMBL/GenBank/DDBJ whole genome shotgun (WGS) entry which is preliminary data.</text>
</comment>
<dbReference type="EMBL" id="BOMN01000144">
    <property type="protein sequence ID" value="GIE26484.1"/>
    <property type="molecule type" value="Genomic_DNA"/>
</dbReference>
<evidence type="ECO:0000256" key="1">
    <source>
        <dbReference type="ARBA" id="ARBA00005820"/>
    </source>
</evidence>
<dbReference type="Proteomes" id="UP000603200">
    <property type="component" value="Unassembled WGS sequence"/>
</dbReference>
<dbReference type="InterPro" id="IPR027417">
    <property type="entry name" value="P-loop_NTPase"/>
</dbReference>
<evidence type="ECO:0000256" key="5">
    <source>
        <dbReference type="PROSITE-ProRule" id="PRU01091"/>
    </source>
</evidence>
<dbReference type="SMART" id="SM01043">
    <property type="entry name" value="BTAD"/>
    <property type="match status" value="1"/>
</dbReference>
<keyword evidence="2" id="KW-0805">Transcription regulation</keyword>
<dbReference type="PROSITE" id="PS51755">
    <property type="entry name" value="OMPR_PHOB"/>
    <property type="match status" value="1"/>
</dbReference>
<dbReference type="InterPro" id="IPR011990">
    <property type="entry name" value="TPR-like_helical_dom_sf"/>
</dbReference>
<dbReference type="PANTHER" id="PTHR35807:SF1">
    <property type="entry name" value="TRANSCRIPTIONAL REGULATOR REDD"/>
    <property type="match status" value="1"/>
</dbReference>
<feature type="domain" description="OmpR/PhoB-type" evidence="6">
    <location>
        <begin position="1"/>
        <end position="92"/>
    </location>
</feature>
<dbReference type="InterPro" id="IPR041664">
    <property type="entry name" value="AAA_16"/>
</dbReference>
<keyword evidence="3 5" id="KW-0238">DNA-binding</keyword>
<dbReference type="Gene3D" id="1.10.10.10">
    <property type="entry name" value="Winged helix-like DNA-binding domain superfamily/Winged helix DNA-binding domain"/>
    <property type="match status" value="1"/>
</dbReference>
<evidence type="ECO:0000256" key="4">
    <source>
        <dbReference type="ARBA" id="ARBA00023163"/>
    </source>
</evidence>
<evidence type="ECO:0000313" key="8">
    <source>
        <dbReference type="Proteomes" id="UP000603200"/>
    </source>
</evidence>
<dbReference type="Pfam" id="PF03704">
    <property type="entry name" value="BTAD"/>
    <property type="match status" value="1"/>
</dbReference>
<reference evidence="7 8" key="1">
    <citation type="submission" date="2021-01" db="EMBL/GenBank/DDBJ databases">
        <title>Whole genome shotgun sequence of Actinoplanes humidus NBRC 14915.</title>
        <authorList>
            <person name="Komaki H."/>
            <person name="Tamura T."/>
        </authorList>
    </citation>
    <scope>NUCLEOTIDE SEQUENCE [LARGE SCALE GENOMIC DNA]</scope>
    <source>
        <strain evidence="7 8">NBRC 14915</strain>
    </source>
</reference>
<dbReference type="Gene3D" id="1.25.40.10">
    <property type="entry name" value="Tetratricopeptide repeat domain"/>
    <property type="match status" value="2"/>
</dbReference>
<evidence type="ECO:0000256" key="3">
    <source>
        <dbReference type="ARBA" id="ARBA00023125"/>
    </source>
</evidence>
<dbReference type="Pfam" id="PF13191">
    <property type="entry name" value="AAA_16"/>
    <property type="match status" value="1"/>
</dbReference>
<dbReference type="InterPro" id="IPR001867">
    <property type="entry name" value="OmpR/PhoB-type_DNA-bd"/>
</dbReference>